<dbReference type="OrthoDB" id="204292at2157"/>
<dbReference type="Pfam" id="PF20586">
    <property type="entry name" value="DUF6788"/>
    <property type="match status" value="1"/>
</dbReference>
<dbReference type="AlphaFoldDB" id="A0A238YHM7"/>
<evidence type="ECO:0000259" key="2">
    <source>
        <dbReference type="Pfam" id="PF20586"/>
    </source>
</evidence>
<name>A0A238YHM7_HALVU</name>
<gene>
    <name evidence="3" type="ORF">SAMN06264855_1435</name>
</gene>
<proteinExistence type="predicted"/>
<evidence type="ECO:0000313" key="3">
    <source>
        <dbReference type="EMBL" id="SNR70298.1"/>
    </source>
</evidence>
<evidence type="ECO:0000256" key="1">
    <source>
        <dbReference type="SAM" id="MobiDB-lite"/>
    </source>
</evidence>
<feature type="domain" description="DUF6788" evidence="2">
    <location>
        <begin position="48"/>
        <end position="105"/>
    </location>
</feature>
<sequence>MDDEPPTPPDLPAEFVTALNGYTPEKLQAIAHYTEALAEYKTREARLEEKRDDDDIDRQSDDVPDDVPTKATITIKEINDNRYYYWQWREGESVKSKYKGPVNPDE</sequence>
<dbReference type="EMBL" id="FZNQ01000043">
    <property type="protein sequence ID" value="SNR70298.1"/>
    <property type="molecule type" value="Genomic_DNA"/>
</dbReference>
<dbReference type="InterPro" id="IPR046738">
    <property type="entry name" value="DUF6788"/>
</dbReference>
<organism evidence="3 4">
    <name type="scientific">Halorubrum vacuolatum</name>
    <name type="common">Natronobacterium vacuolatum</name>
    <dbReference type="NCBI Taxonomy" id="63740"/>
    <lineage>
        <taxon>Archaea</taxon>
        <taxon>Methanobacteriati</taxon>
        <taxon>Methanobacteriota</taxon>
        <taxon>Stenosarchaea group</taxon>
        <taxon>Halobacteria</taxon>
        <taxon>Halobacteriales</taxon>
        <taxon>Haloferacaceae</taxon>
        <taxon>Halorubrum</taxon>
    </lineage>
</organism>
<keyword evidence="4" id="KW-1185">Reference proteome</keyword>
<protein>
    <recommendedName>
        <fullName evidence="2">DUF6788 domain-containing protein</fullName>
    </recommendedName>
</protein>
<dbReference type="Proteomes" id="UP000198397">
    <property type="component" value="Unassembled WGS sequence"/>
</dbReference>
<dbReference type="RefSeq" id="WP_089386090.1">
    <property type="nucleotide sequence ID" value="NZ_FZNQ01000043.1"/>
</dbReference>
<evidence type="ECO:0000313" key="4">
    <source>
        <dbReference type="Proteomes" id="UP000198397"/>
    </source>
</evidence>
<accession>A0A238YHM7</accession>
<reference evidence="3 4" key="1">
    <citation type="submission" date="2017-06" db="EMBL/GenBank/DDBJ databases">
        <authorList>
            <person name="Kim H.J."/>
            <person name="Triplett B.A."/>
        </authorList>
    </citation>
    <scope>NUCLEOTIDE SEQUENCE [LARGE SCALE GENOMIC DNA]</scope>
    <source>
        <strain evidence="3 4">DSM 8800</strain>
    </source>
</reference>
<feature type="region of interest" description="Disordered" evidence="1">
    <location>
        <begin position="44"/>
        <end position="69"/>
    </location>
</feature>